<sequence length="422" mass="47211">MIRYGDDVASMARPLRDPGDLEILLDRAAGARVVQIGEATHGTHEFYAWRAALTRRLIEERGFSFVAVEGDWPDCDRVDAAVRCAPGAPDDPRAALVRYDRWPTWMWANEETVDFTRWLRGFNAGRPADDRAGFHGLDVYSLWESMHQILTWLREHDPELVPAALDAYRCFEPYAEDPNAYAWSTQFVAPGCEDRVARMLAELTDRDFGVGQNAAVVAGAEGYYRNMVKGGPDAWNIRDRHMDQTLDRLLNRYGPTSKAVVWAHNTHVGDARATDQSIYGEVTLGQLARERYGDDEVVLVGFGTYRGTVVAGPSWGGHMEVMGVPEARPGSLEDVLHATAPASGLLVFPAGWEVPDLLATDLAHRAIGVVYDPRKERRANYVPTILGSRYDAFLWFDETHALRPLHTLRVDTREPETYPSGV</sequence>
<dbReference type="PIRSF" id="PIRSF036794">
    <property type="entry name" value="UCP_erythr_ester"/>
    <property type="match status" value="1"/>
</dbReference>
<dbReference type="Gene3D" id="3.30.1870.10">
    <property type="entry name" value="EreA-like, domain 2"/>
    <property type="match status" value="1"/>
</dbReference>
<dbReference type="PANTHER" id="PTHR31299">
    <property type="entry name" value="ESTERASE, PUTATIVE (AFU_ORTHOLOGUE AFUA_1G05850)-RELATED"/>
    <property type="match status" value="1"/>
</dbReference>
<name>A0A327ZE66_9ACTN</name>
<dbReference type="SUPFAM" id="SSF159501">
    <property type="entry name" value="EreA/ChaN-like"/>
    <property type="match status" value="1"/>
</dbReference>
<evidence type="ECO:0000313" key="2">
    <source>
        <dbReference type="Proteomes" id="UP000249341"/>
    </source>
</evidence>
<reference evidence="1 2" key="1">
    <citation type="submission" date="2018-06" db="EMBL/GenBank/DDBJ databases">
        <title>Genomic Encyclopedia of Type Strains, Phase III (KMG-III): the genomes of soil and plant-associated and newly described type strains.</title>
        <authorList>
            <person name="Whitman W."/>
        </authorList>
    </citation>
    <scope>NUCLEOTIDE SEQUENCE [LARGE SCALE GENOMIC DNA]</scope>
    <source>
        <strain evidence="1 2">CGMCC 4.7090</strain>
    </source>
</reference>
<dbReference type="GO" id="GO:0046677">
    <property type="term" value="P:response to antibiotic"/>
    <property type="evidence" value="ECO:0007669"/>
    <property type="project" value="InterPro"/>
</dbReference>
<organism evidence="1 2">
    <name type="scientific">Actinoplanes lutulentus</name>
    <dbReference type="NCBI Taxonomy" id="1287878"/>
    <lineage>
        <taxon>Bacteria</taxon>
        <taxon>Bacillati</taxon>
        <taxon>Actinomycetota</taxon>
        <taxon>Actinomycetes</taxon>
        <taxon>Micromonosporales</taxon>
        <taxon>Micromonosporaceae</taxon>
        <taxon>Actinoplanes</taxon>
    </lineage>
</organism>
<dbReference type="Pfam" id="PF05139">
    <property type="entry name" value="Erythro_esteras"/>
    <property type="match status" value="1"/>
</dbReference>
<dbReference type="Proteomes" id="UP000249341">
    <property type="component" value="Unassembled WGS sequence"/>
</dbReference>
<dbReference type="InterPro" id="IPR052036">
    <property type="entry name" value="Hydrolase/PRTase-associated"/>
</dbReference>
<keyword evidence="2" id="KW-1185">Reference proteome</keyword>
<dbReference type="InterPro" id="IPR007815">
    <property type="entry name" value="Emycin_Estase"/>
</dbReference>
<dbReference type="OrthoDB" id="9810066at2"/>
<accession>A0A327ZE66</accession>
<dbReference type="Gene3D" id="3.40.1660.10">
    <property type="entry name" value="EreA-like (biosynthetic domain)"/>
    <property type="match status" value="1"/>
</dbReference>
<proteinExistence type="predicted"/>
<dbReference type="InterPro" id="IPR014622">
    <property type="entry name" value="UCP036794_erythomycin"/>
</dbReference>
<dbReference type="RefSeq" id="WP_111651299.1">
    <property type="nucleotide sequence ID" value="NZ_JACHWI010000016.1"/>
</dbReference>
<evidence type="ECO:0000313" key="1">
    <source>
        <dbReference type="EMBL" id="RAK34660.1"/>
    </source>
</evidence>
<dbReference type="EMBL" id="QLMJ01000011">
    <property type="protein sequence ID" value="RAK34660.1"/>
    <property type="molecule type" value="Genomic_DNA"/>
</dbReference>
<dbReference type="CDD" id="cd14728">
    <property type="entry name" value="Ere-like"/>
    <property type="match status" value="1"/>
</dbReference>
<dbReference type="AlphaFoldDB" id="A0A327ZE66"/>
<gene>
    <name evidence="1" type="ORF">B0I29_111262</name>
</gene>
<dbReference type="PANTHER" id="PTHR31299:SF0">
    <property type="entry name" value="ESTERASE, PUTATIVE (AFU_ORTHOLOGUE AFUA_1G05850)-RELATED"/>
    <property type="match status" value="1"/>
</dbReference>
<comment type="caution">
    <text evidence="1">The sequence shown here is derived from an EMBL/GenBank/DDBJ whole genome shotgun (WGS) entry which is preliminary data.</text>
</comment>
<protein>
    <submittedName>
        <fullName evidence="1">Erythromycin esterase-like protein</fullName>
    </submittedName>
</protein>